<comment type="similarity">
    <text evidence="2">Belongs to the FAM187 family.</text>
</comment>
<evidence type="ECO:0000256" key="2">
    <source>
        <dbReference type="ARBA" id="ARBA00008727"/>
    </source>
</evidence>
<protein>
    <recommendedName>
        <fullName evidence="11">Protein FAM187B</fullName>
    </recommendedName>
</protein>
<dbReference type="EMBL" id="JACDTQ010001023">
    <property type="protein sequence ID" value="KAF5924320.1"/>
    <property type="molecule type" value="Genomic_DNA"/>
</dbReference>
<evidence type="ECO:0000256" key="3">
    <source>
        <dbReference type="ARBA" id="ARBA00022692"/>
    </source>
</evidence>
<feature type="signal peptide" evidence="8">
    <location>
        <begin position="1"/>
        <end position="17"/>
    </location>
</feature>
<sequence length="238" mass="27525">MLAVLWLFCLSLPTLWAQILISCTYKSLCQQALLSGNDVVLQCDYPKALWYFSSILGEDPLLLSSMPNVKKLPRGSLQLTNPQPSQTGLYYCQDNDSAILVEYEIDFQDVTTLHVTHKGLGQKPLQNETLSLGGSVLLFTHWEPWQDCNRCEELGERKRLGYCYMEEPLERPMPCWLYLREEKVQYSRLRPELQVEACLVPCDHIKEVNQPFFTFDVYQLGKLTNNMWLTCPLASVYR</sequence>
<keyword evidence="6" id="KW-0472">Membrane</keyword>
<organism evidence="9 10">
    <name type="scientific">Diceros bicornis minor</name>
    <name type="common">South-central black rhinoceros</name>
    <dbReference type="NCBI Taxonomy" id="77932"/>
    <lineage>
        <taxon>Eukaryota</taxon>
        <taxon>Metazoa</taxon>
        <taxon>Chordata</taxon>
        <taxon>Craniata</taxon>
        <taxon>Vertebrata</taxon>
        <taxon>Euteleostomi</taxon>
        <taxon>Mammalia</taxon>
        <taxon>Eutheria</taxon>
        <taxon>Laurasiatheria</taxon>
        <taxon>Perissodactyla</taxon>
        <taxon>Rhinocerotidae</taxon>
        <taxon>Diceros</taxon>
    </lineage>
</organism>
<dbReference type="PANTHER" id="PTHR32178">
    <property type="entry name" value="FAM187"/>
    <property type="match status" value="1"/>
</dbReference>
<dbReference type="PANTHER" id="PTHR32178:SF8">
    <property type="entry name" value="PROTEIN FAM187B"/>
    <property type="match status" value="1"/>
</dbReference>
<evidence type="ECO:0000256" key="1">
    <source>
        <dbReference type="ARBA" id="ARBA00004479"/>
    </source>
</evidence>
<dbReference type="SUPFAM" id="SSF48726">
    <property type="entry name" value="Immunoglobulin"/>
    <property type="match status" value="1"/>
</dbReference>
<keyword evidence="7" id="KW-0325">Glycoprotein</keyword>
<evidence type="ECO:0000313" key="9">
    <source>
        <dbReference type="EMBL" id="KAF5924320.1"/>
    </source>
</evidence>
<keyword evidence="10" id="KW-1185">Reference proteome</keyword>
<name>A0A7J7F8F8_DICBM</name>
<dbReference type="AlphaFoldDB" id="A0A7J7F8F8"/>
<dbReference type="InterPro" id="IPR036179">
    <property type="entry name" value="Ig-like_dom_sf"/>
</dbReference>
<accession>A0A7J7F8F8</accession>
<evidence type="ECO:0000256" key="8">
    <source>
        <dbReference type="SAM" id="SignalP"/>
    </source>
</evidence>
<reference evidence="9 10" key="1">
    <citation type="journal article" date="2020" name="Mol. Biol. Evol.">
        <title>Interspecific Gene Flow and the Evolution of Specialization in Black and White Rhinoceros.</title>
        <authorList>
            <person name="Moodley Y."/>
            <person name="Westbury M.V."/>
            <person name="Russo I.M."/>
            <person name="Gopalakrishnan S."/>
            <person name="Rakotoarivelo A."/>
            <person name="Olsen R.A."/>
            <person name="Prost S."/>
            <person name="Tunstall T."/>
            <person name="Ryder O.A."/>
            <person name="Dalen L."/>
            <person name="Bruford M.W."/>
        </authorList>
    </citation>
    <scope>NUCLEOTIDE SEQUENCE [LARGE SCALE GENOMIC DNA]</scope>
    <source>
        <strain evidence="9">SBR-YM</strain>
        <tissue evidence="9">Skin</tissue>
    </source>
</reference>
<dbReference type="Proteomes" id="UP000551758">
    <property type="component" value="Unassembled WGS sequence"/>
</dbReference>
<feature type="chain" id="PRO_5029441622" description="Protein FAM187B" evidence="8">
    <location>
        <begin position="18"/>
        <end position="238"/>
    </location>
</feature>
<dbReference type="InterPro" id="IPR039311">
    <property type="entry name" value="FAM187A/B"/>
</dbReference>
<dbReference type="GO" id="GO:0016020">
    <property type="term" value="C:membrane"/>
    <property type="evidence" value="ECO:0007669"/>
    <property type="project" value="UniProtKB-SubCell"/>
</dbReference>
<keyword evidence="3" id="KW-0812">Transmembrane</keyword>
<evidence type="ECO:0000256" key="5">
    <source>
        <dbReference type="ARBA" id="ARBA00022989"/>
    </source>
</evidence>
<comment type="caution">
    <text evidence="9">The sequence shown here is derived from an EMBL/GenBank/DDBJ whole genome shotgun (WGS) entry which is preliminary data.</text>
</comment>
<gene>
    <name evidence="9" type="ORF">HPG69_012574</name>
</gene>
<keyword evidence="5" id="KW-1133">Transmembrane helix</keyword>
<evidence type="ECO:0000256" key="4">
    <source>
        <dbReference type="ARBA" id="ARBA00022729"/>
    </source>
</evidence>
<keyword evidence="4 8" id="KW-0732">Signal</keyword>
<evidence type="ECO:0000313" key="10">
    <source>
        <dbReference type="Proteomes" id="UP000551758"/>
    </source>
</evidence>
<evidence type="ECO:0008006" key="11">
    <source>
        <dbReference type="Google" id="ProtNLM"/>
    </source>
</evidence>
<proteinExistence type="inferred from homology"/>
<comment type="subcellular location">
    <subcellularLocation>
        <location evidence="1">Membrane</location>
        <topology evidence="1">Single-pass type I membrane protein</topology>
    </subcellularLocation>
</comment>
<evidence type="ECO:0000256" key="6">
    <source>
        <dbReference type="ARBA" id="ARBA00023136"/>
    </source>
</evidence>
<evidence type="ECO:0000256" key="7">
    <source>
        <dbReference type="ARBA" id="ARBA00023180"/>
    </source>
</evidence>